<dbReference type="SUPFAM" id="SSF75005">
    <property type="entry name" value="Arabinanase/levansucrase/invertase"/>
    <property type="match status" value="1"/>
</dbReference>
<name>A0A852T5J0_9MICO</name>
<dbReference type="Proteomes" id="UP000589620">
    <property type="component" value="Unassembled WGS sequence"/>
</dbReference>
<comment type="caution">
    <text evidence="4">The sequence shown here is derived from an EMBL/GenBank/DDBJ whole genome shotgun (WGS) entry which is preliminary data.</text>
</comment>
<keyword evidence="4" id="KW-0378">Hydrolase</keyword>
<dbReference type="RefSeq" id="WP_179457649.1">
    <property type="nucleotide sequence ID" value="NZ_BAAAPX010000001.1"/>
</dbReference>
<dbReference type="Gene3D" id="2.115.10.20">
    <property type="entry name" value="Glycosyl hydrolase domain, family 43"/>
    <property type="match status" value="1"/>
</dbReference>
<proteinExistence type="inferred from homology"/>
<dbReference type="PANTHER" id="PTHR34106:SF5">
    <property type="entry name" value="GLYCOSIDASE"/>
    <property type="match status" value="1"/>
</dbReference>
<evidence type="ECO:0000313" key="4">
    <source>
        <dbReference type="EMBL" id="NYD75844.1"/>
    </source>
</evidence>
<dbReference type="GO" id="GO:0016757">
    <property type="term" value="F:glycosyltransferase activity"/>
    <property type="evidence" value="ECO:0007669"/>
    <property type="project" value="UniProtKB-KW"/>
</dbReference>
<evidence type="ECO:0000256" key="2">
    <source>
        <dbReference type="ARBA" id="ARBA00022679"/>
    </source>
</evidence>
<evidence type="ECO:0000256" key="3">
    <source>
        <dbReference type="ARBA" id="ARBA00024356"/>
    </source>
</evidence>
<dbReference type="InterPro" id="IPR007184">
    <property type="entry name" value="Mannoside_phosphorylase"/>
</dbReference>
<dbReference type="Pfam" id="PF04041">
    <property type="entry name" value="Glyco_hydro_130"/>
    <property type="match status" value="1"/>
</dbReference>
<organism evidence="4 5">
    <name type="scientific">Leifsonia soli</name>
    <dbReference type="NCBI Taxonomy" id="582665"/>
    <lineage>
        <taxon>Bacteria</taxon>
        <taxon>Bacillati</taxon>
        <taxon>Actinomycetota</taxon>
        <taxon>Actinomycetes</taxon>
        <taxon>Micrococcales</taxon>
        <taxon>Microbacteriaceae</taxon>
        <taxon>Leifsonia</taxon>
    </lineage>
</organism>
<sequence>MSTTIPARTIATDVPYALERIGIVMEPDAADPRQVEGVLNPATVQDPDGTVHLFPRLVAEHNVSRIGRARVVVADGVPTGVAELEIALQAERGWEHGTAHGGVEDPRITPLNDLGIHVMSYVAFGPLGPKPALAVSTDGREWTRLGPIQFAYDDALDTDLNLFPNKDVVFFPEVVPDPEGRPSFAMLHRPMWDFGFVRPDEQPPLPAGVTDPRASIWISYVPVDDAVQDLTALTRPGGHRFVAGPEYEWEALKIGAGPAPLRVPEGWLVLHHGVTGTLPGGSFVPQAFTVRYVVGAMLLDPDDPSRVIARTSEPLMTPETADETAGTVANVLFPTAIEKIGGEHIVFYGAADTRISAARLVRTP</sequence>
<reference evidence="4 5" key="1">
    <citation type="submission" date="2020-07" db="EMBL/GenBank/DDBJ databases">
        <title>Sequencing the genomes of 1000 actinobacteria strains.</title>
        <authorList>
            <person name="Klenk H.-P."/>
        </authorList>
    </citation>
    <scope>NUCLEOTIDE SEQUENCE [LARGE SCALE GENOMIC DNA]</scope>
    <source>
        <strain evidence="4 5">DSM 23871</strain>
    </source>
</reference>
<comment type="similarity">
    <text evidence="3">Belongs to the glycosyl hydrolase 130 family.</text>
</comment>
<keyword evidence="1" id="KW-0328">Glycosyltransferase</keyword>
<dbReference type="PANTHER" id="PTHR34106">
    <property type="entry name" value="GLYCOSIDASE"/>
    <property type="match status" value="1"/>
</dbReference>
<dbReference type="GO" id="GO:0016787">
    <property type="term" value="F:hydrolase activity"/>
    <property type="evidence" value="ECO:0007669"/>
    <property type="project" value="UniProtKB-KW"/>
</dbReference>
<keyword evidence="5" id="KW-1185">Reference proteome</keyword>
<dbReference type="InterPro" id="IPR023296">
    <property type="entry name" value="Glyco_hydro_beta-prop_sf"/>
</dbReference>
<accession>A0A852T5J0</accession>
<protein>
    <submittedName>
        <fullName evidence="4">Putative GH43/DUF377 family glycosyl hydrolase</fullName>
    </submittedName>
</protein>
<evidence type="ECO:0000313" key="5">
    <source>
        <dbReference type="Proteomes" id="UP000589620"/>
    </source>
</evidence>
<evidence type="ECO:0000256" key="1">
    <source>
        <dbReference type="ARBA" id="ARBA00022676"/>
    </source>
</evidence>
<gene>
    <name evidence="4" type="ORF">BJ963_003363</name>
</gene>
<dbReference type="EMBL" id="JACCBJ010000001">
    <property type="protein sequence ID" value="NYD75844.1"/>
    <property type="molecule type" value="Genomic_DNA"/>
</dbReference>
<dbReference type="AlphaFoldDB" id="A0A852T5J0"/>
<keyword evidence="2" id="KW-0808">Transferase</keyword>